<sequence length="229" mass="25263">MPAMAVKNGSRPPWVGLGAAVWVQMAAGCGYTFPLYSPALKSALGLTQQQLTILGVANGVGENIGVLPGVFCNRIPPWGILLVGAARHQPVSARSGSPSAAPSPPYPTGWERMASYVCNNEMWLLSSASGDRLQHMLINLDLERERERERQGESPLQKTQSKAPPDSLIQVEAHGPSFWTRVRRSWNVEVIRLRLRRPPLIQFLHSSFQFDQVLPIDASVDPRPNSRPR</sequence>
<evidence type="ECO:0000313" key="8">
    <source>
        <dbReference type="Proteomes" id="UP000663760"/>
    </source>
</evidence>
<organism evidence="7 8">
    <name type="scientific">Spirodela intermedia</name>
    <name type="common">Intermediate duckweed</name>
    <dbReference type="NCBI Taxonomy" id="51605"/>
    <lineage>
        <taxon>Eukaryota</taxon>
        <taxon>Viridiplantae</taxon>
        <taxon>Streptophyta</taxon>
        <taxon>Embryophyta</taxon>
        <taxon>Tracheophyta</taxon>
        <taxon>Spermatophyta</taxon>
        <taxon>Magnoliopsida</taxon>
        <taxon>Liliopsida</taxon>
        <taxon>Araceae</taxon>
        <taxon>Lemnoideae</taxon>
        <taxon>Spirodela</taxon>
    </lineage>
</organism>
<dbReference type="EMBL" id="LR746277">
    <property type="protein sequence ID" value="CAA7407528.1"/>
    <property type="molecule type" value="Genomic_DNA"/>
</dbReference>
<keyword evidence="3" id="KW-1133">Transmembrane helix</keyword>
<feature type="region of interest" description="Disordered" evidence="5">
    <location>
        <begin position="144"/>
        <end position="167"/>
    </location>
</feature>
<dbReference type="PROSITE" id="PS51257">
    <property type="entry name" value="PROKAR_LIPOPROTEIN"/>
    <property type="match status" value="1"/>
</dbReference>
<feature type="domain" description="Nodulin-like" evidence="6">
    <location>
        <begin position="13"/>
        <end position="86"/>
    </location>
</feature>
<keyword evidence="8" id="KW-1185">Reference proteome</keyword>
<dbReference type="Proteomes" id="UP000663760">
    <property type="component" value="Chromosome 14"/>
</dbReference>
<evidence type="ECO:0000256" key="3">
    <source>
        <dbReference type="ARBA" id="ARBA00022989"/>
    </source>
</evidence>
<dbReference type="Pfam" id="PF06813">
    <property type="entry name" value="Nodulin-like"/>
    <property type="match status" value="1"/>
</dbReference>
<evidence type="ECO:0000256" key="1">
    <source>
        <dbReference type="ARBA" id="ARBA00004141"/>
    </source>
</evidence>
<comment type="subcellular location">
    <subcellularLocation>
        <location evidence="1">Membrane</location>
        <topology evidence="1">Multi-pass membrane protein</topology>
    </subcellularLocation>
</comment>
<evidence type="ECO:0000256" key="2">
    <source>
        <dbReference type="ARBA" id="ARBA00022692"/>
    </source>
</evidence>
<gene>
    <name evidence="7" type="ORF">SI8410_14018206</name>
</gene>
<dbReference type="GO" id="GO:0016020">
    <property type="term" value="C:membrane"/>
    <property type="evidence" value="ECO:0007669"/>
    <property type="project" value="UniProtKB-SubCell"/>
</dbReference>
<dbReference type="PANTHER" id="PTHR21576">
    <property type="entry name" value="UNCHARACTERIZED NODULIN-LIKE PROTEIN"/>
    <property type="match status" value="1"/>
</dbReference>
<evidence type="ECO:0000256" key="4">
    <source>
        <dbReference type="ARBA" id="ARBA00023136"/>
    </source>
</evidence>
<dbReference type="OrthoDB" id="410267at2759"/>
<accession>A0A7I8LE00</accession>
<evidence type="ECO:0000256" key="5">
    <source>
        <dbReference type="SAM" id="MobiDB-lite"/>
    </source>
</evidence>
<reference evidence="7" key="1">
    <citation type="submission" date="2020-02" db="EMBL/GenBank/DDBJ databases">
        <authorList>
            <person name="Scholz U."/>
            <person name="Mascher M."/>
            <person name="Fiebig A."/>
        </authorList>
    </citation>
    <scope>NUCLEOTIDE SEQUENCE</scope>
</reference>
<name>A0A7I8LE00_SPIIN</name>
<proteinExistence type="predicted"/>
<evidence type="ECO:0000313" key="7">
    <source>
        <dbReference type="EMBL" id="CAA7407528.1"/>
    </source>
</evidence>
<protein>
    <recommendedName>
        <fullName evidence="6">Nodulin-like domain-containing protein</fullName>
    </recommendedName>
</protein>
<dbReference type="InterPro" id="IPR010658">
    <property type="entry name" value="Nodulin-like"/>
</dbReference>
<dbReference type="PANTHER" id="PTHR21576:SF154">
    <property type="entry name" value="OS04G0502800 PROTEIN"/>
    <property type="match status" value="1"/>
</dbReference>
<dbReference type="AlphaFoldDB" id="A0A7I8LE00"/>
<evidence type="ECO:0000259" key="6">
    <source>
        <dbReference type="Pfam" id="PF06813"/>
    </source>
</evidence>
<keyword evidence="2" id="KW-0812">Transmembrane</keyword>
<keyword evidence="4" id="KW-0472">Membrane</keyword>